<dbReference type="Pfam" id="PF14740">
    <property type="entry name" value="DUF4471"/>
    <property type="match status" value="1"/>
</dbReference>
<evidence type="ECO:0000256" key="3">
    <source>
        <dbReference type="ARBA" id="ARBA00022794"/>
    </source>
</evidence>
<accession>A0A8I6REM8</accession>
<evidence type="ECO:0000256" key="4">
    <source>
        <dbReference type="ARBA" id="ARBA00024190"/>
    </source>
</evidence>
<comment type="similarity">
    <text evidence="1">Belongs to the DNAAF3 family.</text>
</comment>
<proteinExistence type="inferred from homology"/>
<sequence>MLWGFSPALDLLDEIKRHGVFQGKKELNVLIVGAADARHILKTLSKVYTHETDVVVNFYTLDVLVELVARQMLLMTIALEPGDRLGLSEKVRLWMEVYGNSLLRPTSAEYLVQKSYQLLQMATDPDFLRRRMPCISLDLMKYKEKDQLETVFRYWTDNDFNIIKNWDLRLRKSLETRYDAKLGVFDWDYHMKLKEKEGTEVINSIEYKQWRNTGVAFTWLETEYSLTNPTLALGIFPQGDKIHSHGFCGDMEFGPYFTFGTECEDKEMFQKKNGVYRKRATDVIERNLTRLFHEIETDSKLEFVDGDRDMGTVVTAVPNLDTENEAYGMDVEIIKTKEDYAPIPTRHNVNFLPLNALEVFPEKEKFRDFFDLMFFAQGLIPRINENVLKMLKPDAPLLLETRMYCFTLTKDSMKEFETKVKDAMNVLGLEPIDKCDMNSQSIVRFKAKPTK</sequence>
<dbReference type="PANTHER" id="PTHR22118:SF14">
    <property type="entry name" value="DYNEIN AXONEMAL ASSEMBLY FACTOR 3"/>
    <property type="match status" value="1"/>
</dbReference>
<dbReference type="GO" id="GO:0120293">
    <property type="term" value="C:dynein axonemal particle"/>
    <property type="evidence" value="ECO:0007669"/>
    <property type="project" value="UniProtKB-SubCell"/>
</dbReference>
<evidence type="ECO:0000313" key="8">
    <source>
        <dbReference type="Proteomes" id="UP000494040"/>
    </source>
</evidence>
<evidence type="ECO:0000256" key="2">
    <source>
        <dbReference type="ARBA" id="ARBA00022490"/>
    </source>
</evidence>
<dbReference type="PANTHER" id="PTHR22118">
    <property type="entry name" value="DYNEIN ASSEMBLY FACTOR 3, AXONEMAL"/>
    <property type="match status" value="1"/>
</dbReference>
<keyword evidence="3" id="KW-0970">Cilium biogenesis/degradation</keyword>
<evidence type="ECO:0000256" key="1">
    <source>
        <dbReference type="ARBA" id="ARBA00010449"/>
    </source>
</evidence>
<dbReference type="InterPro" id="IPR028235">
    <property type="entry name" value="DNAAF3_C"/>
</dbReference>
<dbReference type="InterPro" id="IPR039304">
    <property type="entry name" value="DNAAF3"/>
</dbReference>
<evidence type="ECO:0000313" key="7">
    <source>
        <dbReference type="EnsemblMetazoa" id="XP_014242376.1"/>
    </source>
</evidence>
<dbReference type="EnsemblMetazoa" id="XM_014386890.2">
    <property type="protein sequence ID" value="XP_014242376.1"/>
    <property type="gene ID" value="LOC106662663"/>
</dbReference>
<dbReference type="KEGG" id="clec:106662663"/>
<reference evidence="7" key="1">
    <citation type="submission" date="2022-01" db="UniProtKB">
        <authorList>
            <consortium name="EnsemblMetazoa"/>
        </authorList>
    </citation>
    <scope>IDENTIFICATION</scope>
</reference>
<feature type="domain" description="DUF4470" evidence="5">
    <location>
        <begin position="2"/>
        <end position="103"/>
    </location>
</feature>
<gene>
    <name evidence="7" type="primary">106662663</name>
</gene>
<comment type="subcellular location">
    <subcellularLocation>
        <location evidence="4">Dynein axonemal particle</location>
    </subcellularLocation>
</comment>
<organism evidence="7 8">
    <name type="scientific">Cimex lectularius</name>
    <name type="common">Bed bug</name>
    <name type="synonym">Acanthia lectularia</name>
    <dbReference type="NCBI Taxonomy" id="79782"/>
    <lineage>
        <taxon>Eukaryota</taxon>
        <taxon>Metazoa</taxon>
        <taxon>Ecdysozoa</taxon>
        <taxon>Arthropoda</taxon>
        <taxon>Hexapoda</taxon>
        <taxon>Insecta</taxon>
        <taxon>Pterygota</taxon>
        <taxon>Neoptera</taxon>
        <taxon>Paraneoptera</taxon>
        <taxon>Hemiptera</taxon>
        <taxon>Heteroptera</taxon>
        <taxon>Panheteroptera</taxon>
        <taxon>Cimicomorpha</taxon>
        <taxon>Cimicidae</taxon>
        <taxon>Cimex</taxon>
    </lineage>
</organism>
<dbReference type="GO" id="GO:0070286">
    <property type="term" value="P:axonemal dynein complex assembly"/>
    <property type="evidence" value="ECO:0007669"/>
    <property type="project" value="InterPro"/>
</dbReference>
<dbReference type="GO" id="GO:0044458">
    <property type="term" value="P:motile cilium assembly"/>
    <property type="evidence" value="ECO:0007669"/>
    <property type="project" value="TreeGrafter"/>
</dbReference>
<feature type="domain" description="Dynein assembly factor 3 C-terminal" evidence="6">
    <location>
        <begin position="136"/>
        <end position="432"/>
    </location>
</feature>
<evidence type="ECO:0008006" key="9">
    <source>
        <dbReference type="Google" id="ProtNLM"/>
    </source>
</evidence>
<dbReference type="OMA" id="MREGIYQ"/>
<dbReference type="Pfam" id="PF14737">
    <property type="entry name" value="DUF4470"/>
    <property type="match status" value="1"/>
</dbReference>
<keyword evidence="8" id="KW-1185">Reference proteome</keyword>
<name>A0A8I6REM8_CIMLE</name>
<protein>
    <recommendedName>
        <fullName evidence="9">Dynein assembly factor 3, axonemal homolog</fullName>
    </recommendedName>
</protein>
<dbReference type="AlphaFoldDB" id="A0A8I6REM8"/>
<dbReference type="InterPro" id="IPR027974">
    <property type="entry name" value="DUF4470"/>
</dbReference>
<evidence type="ECO:0000259" key="6">
    <source>
        <dbReference type="Pfam" id="PF14740"/>
    </source>
</evidence>
<evidence type="ECO:0000259" key="5">
    <source>
        <dbReference type="Pfam" id="PF14737"/>
    </source>
</evidence>
<dbReference type="Proteomes" id="UP000494040">
    <property type="component" value="Unassembled WGS sequence"/>
</dbReference>
<dbReference type="OrthoDB" id="538817at2759"/>
<keyword evidence="2" id="KW-0963">Cytoplasm</keyword>